<organism evidence="2 3">
    <name type="scientific">Novosphingobium arvoryzae</name>
    <dbReference type="NCBI Taxonomy" id="1256514"/>
    <lineage>
        <taxon>Bacteria</taxon>
        <taxon>Pseudomonadati</taxon>
        <taxon>Pseudomonadota</taxon>
        <taxon>Alphaproteobacteria</taxon>
        <taxon>Sphingomonadales</taxon>
        <taxon>Sphingomonadaceae</taxon>
        <taxon>Novosphingobium</taxon>
    </lineage>
</organism>
<proteinExistence type="predicted"/>
<dbReference type="AlphaFoldDB" id="A0A918R9M0"/>
<gene>
    <name evidence="2" type="ORF">GCM10011617_06750</name>
</gene>
<feature type="chain" id="PRO_5037295836" evidence="1">
    <location>
        <begin position="26"/>
        <end position="423"/>
    </location>
</feature>
<keyword evidence="3" id="KW-1185">Reference proteome</keyword>
<dbReference type="RefSeq" id="WP_189539030.1">
    <property type="nucleotide sequence ID" value="NZ_BMZD01000002.1"/>
</dbReference>
<reference evidence="2" key="2">
    <citation type="submission" date="2020-09" db="EMBL/GenBank/DDBJ databases">
        <authorList>
            <person name="Sun Q."/>
            <person name="Kim S."/>
        </authorList>
    </citation>
    <scope>NUCLEOTIDE SEQUENCE</scope>
    <source>
        <strain evidence="2">KCTC 32422</strain>
    </source>
</reference>
<keyword evidence="1" id="KW-0732">Signal</keyword>
<accession>A0A918R9M0</accession>
<sequence length="423" mass="46382">MKKMIRATSATLALFAVNWPLLLSADSTVNLSYAQGSAVQPSRTDYPRAAATTKAAVSVQKIYQDNIYTAYLLISEATEKVLADGSINRVVLANFAKKGIGHGGEQEPVSSMLVSVVINCSGRTVTWASLTAFDEPNAKGAKYLGRLGLYDGRLRVVDAVNDGNGGINQAIFNNVCRKEDVSPENRDSIAIFFKSDPIARSLNVPDSSLSRLVETYRDFGILNTVDLKAAVERMRLSGQIPPSDPKELYFGSLYDGAVVTFLRDEVEARRTGRAVQDIRKERLATIDRQKQERQRQDAADAAARKVEQVRIAREYPFVAVISCGLTGWENINTLACFAGSNSGAATELEINNGGSYRLYKPHEIAGNFPQQGRGIEIPLRTAYSIKIQNSNRNLKLGLRIFDRAGNVVFEKQASQYGVIMASR</sequence>
<feature type="signal peptide" evidence="1">
    <location>
        <begin position="1"/>
        <end position="25"/>
    </location>
</feature>
<evidence type="ECO:0000313" key="2">
    <source>
        <dbReference type="EMBL" id="GGZ90467.1"/>
    </source>
</evidence>
<evidence type="ECO:0000256" key="1">
    <source>
        <dbReference type="SAM" id="SignalP"/>
    </source>
</evidence>
<evidence type="ECO:0000313" key="3">
    <source>
        <dbReference type="Proteomes" id="UP000634139"/>
    </source>
</evidence>
<dbReference type="EMBL" id="BMZD01000002">
    <property type="protein sequence ID" value="GGZ90467.1"/>
    <property type="molecule type" value="Genomic_DNA"/>
</dbReference>
<protein>
    <submittedName>
        <fullName evidence="2">Uncharacterized protein</fullName>
    </submittedName>
</protein>
<name>A0A918R9M0_9SPHN</name>
<comment type="caution">
    <text evidence="2">The sequence shown here is derived from an EMBL/GenBank/DDBJ whole genome shotgun (WGS) entry which is preliminary data.</text>
</comment>
<dbReference type="Proteomes" id="UP000634139">
    <property type="component" value="Unassembled WGS sequence"/>
</dbReference>
<reference evidence="2" key="1">
    <citation type="journal article" date="2014" name="Int. J. Syst. Evol. Microbiol.">
        <title>Complete genome sequence of Corynebacterium casei LMG S-19264T (=DSM 44701T), isolated from a smear-ripened cheese.</title>
        <authorList>
            <consortium name="US DOE Joint Genome Institute (JGI-PGF)"/>
            <person name="Walter F."/>
            <person name="Albersmeier A."/>
            <person name="Kalinowski J."/>
            <person name="Ruckert C."/>
        </authorList>
    </citation>
    <scope>NUCLEOTIDE SEQUENCE</scope>
    <source>
        <strain evidence="2">KCTC 32422</strain>
    </source>
</reference>